<dbReference type="InterPro" id="IPR050428">
    <property type="entry name" value="TCS_sensor_his_kinase"/>
</dbReference>
<gene>
    <name evidence="17" type="ORF">HV832_11240</name>
</gene>
<dbReference type="InterPro" id="IPR036890">
    <property type="entry name" value="HATPase_C_sf"/>
</dbReference>
<dbReference type="InterPro" id="IPR003661">
    <property type="entry name" value="HisK_dim/P_dom"/>
</dbReference>
<dbReference type="InterPro" id="IPR036097">
    <property type="entry name" value="HisK_dim/P_sf"/>
</dbReference>
<evidence type="ECO:0000256" key="6">
    <source>
        <dbReference type="ARBA" id="ARBA00022679"/>
    </source>
</evidence>
<evidence type="ECO:0000256" key="12">
    <source>
        <dbReference type="ARBA" id="ARBA00023012"/>
    </source>
</evidence>
<dbReference type="Proteomes" id="UP000588051">
    <property type="component" value="Unassembled WGS sequence"/>
</dbReference>
<feature type="domain" description="HAMP" evidence="16">
    <location>
        <begin position="180"/>
        <end position="233"/>
    </location>
</feature>
<feature type="domain" description="Histidine kinase" evidence="15">
    <location>
        <begin position="241"/>
        <end position="456"/>
    </location>
</feature>
<keyword evidence="6 14" id="KW-0808">Transferase</keyword>
<dbReference type="AlphaFoldDB" id="A0A850QPU1"/>
<keyword evidence="12 14" id="KW-0902">Two-component regulatory system</keyword>
<evidence type="ECO:0000313" key="17">
    <source>
        <dbReference type="EMBL" id="NVO78404.1"/>
    </source>
</evidence>
<keyword evidence="8 14" id="KW-0547">Nucleotide-binding</keyword>
<proteinExistence type="predicted"/>
<dbReference type="SUPFAM" id="SSF55874">
    <property type="entry name" value="ATPase domain of HSP90 chaperone/DNA topoisomerase II/histidine kinase"/>
    <property type="match status" value="1"/>
</dbReference>
<evidence type="ECO:0000256" key="10">
    <source>
        <dbReference type="ARBA" id="ARBA00022840"/>
    </source>
</evidence>
<comment type="subcellular location">
    <subcellularLocation>
        <location evidence="2">Cell inner membrane</location>
        <topology evidence="2">Multi-pass membrane protein</topology>
    </subcellularLocation>
</comment>
<keyword evidence="7 14" id="KW-0812">Transmembrane</keyword>
<keyword evidence="9 14" id="KW-0418">Kinase</keyword>
<keyword evidence="13 14" id="KW-0472">Membrane</keyword>
<evidence type="ECO:0000256" key="1">
    <source>
        <dbReference type="ARBA" id="ARBA00000085"/>
    </source>
</evidence>
<dbReference type="Pfam" id="PF00512">
    <property type="entry name" value="HisKA"/>
    <property type="match status" value="1"/>
</dbReference>
<sequence>MKLHSMSLRLTVWYALLSTALIASVGYVMYWMLADRLLREDDTFLFSKVSEARAVIALHPGNYAALQEELQHEGETFPDIRVRVFDEGNAVVADTHNAEAQGIPSETFDAMPWVAEKADWYDRQQIRYRLMKQHSDKLTIHAAMRLAKEQRLLAFYRDMLLTGVITVLLIAIAAGYAIARYGLAPLHRLAVLVEGLGIRQLDQRVDETDWPEELRILADNFNRLLIRLDDAFSRMSRFSADIAHELRTPLQILRSEAETTLSRERSPVEYRQCLESGLDEYAKLARMVDALLFLARAEQADTALDCKHLDLHAELQSVCHFFQAMADEQDMTLNVQASGRLWADQGLLRRALANLVDNALRNTGKGGSVTLSAVVQQSGSVEVQVSDSGCGIATEDLPYITERFYTADRSRQRRGQGSGLGLAIVQSIMRLHGGTIAIASIPDQGTEVLLYFPASDTSGHHASV</sequence>
<dbReference type="InterPro" id="IPR003660">
    <property type="entry name" value="HAMP_dom"/>
</dbReference>
<dbReference type="Gene3D" id="1.10.287.130">
    <property type="match status" value="1"/>
</dbReference>
<evidence type="ECO:0000256" key="2">
    <source>
        <dbReference type="ARBA" id="ARBA00004429"/>
    </source>
</evidence>
<protein>
    <recommendedName>
        <fullName evidence="14">Sensor protein</fullName>
        <ecNumber evidence="14">2.7.13.3</ecNumber>
    </recommendedName>
</protein>
<comment type="function">
    <text evidence="14">Member of a two-component regulatory system.</text>
</comment>
<evidence type="ECO:0000259" key="15">
    <source>
        <dbReference type="PROSITE" id="PS50109"/>
    </source>
</evidence>
<reference evidence="17 18" key="1">
    <citation type="submission" date="2020-06" db="EMBL/GenBank/DDBJ databases">
        <authorList>
            <person name="Qiu C."/>
            <person name="Liu Z."/>
        </authorList>
    </citation>
    <scope>NUCLEOTIDE SEQUENCE [LARGE SCALE GENOMIC DNA]</scope>
    <source>
        <strain evidence="17 18">EM 1</strain>
    </source>
</reference>
<dbReference type="RefSeq" id="WP_176803912.1">
    <property type="nucleotide sequence ID" value="NZ_JABXYJ010000005.1"/>
</dbReference>
<dbReference type="GO" id="GO:0000155">
    <property type="term" value="F:phosphorelay sensor kinase activity"/>
    <property type="evidence" value="ECO:0007669"/>
    <property type="project" value="InterPro"/>
</dbReference>
<evidence type="ECO:0000256" key="13">
    <source>
        <dbReference type="ARBA" id="ARBA00023136"/>
    </source>
</evidence>
<dbReference type="SMART" id="SM00387">
    <property type="entry name" value="HATPase_c"/>
    <property type="match status" value="1"/>
</dbReference>
<dbReference type="PROSITE" id="PS50885">
    <property type="entry name" value="HAMP"/>
    <property type="match status" value="1"/>
</dbReference>
<dbReference type="InterPro" id="IPR003594">
    <property type="entry name" value="HATPase_dom"/>
</dbReference>
<evidence type="ECO:0000313" key="18">
    <source>
        <dbReference type="Proteomes" id="UP000588051"/>
    </source>
</evidence>
<keyword evidence="5" id="KW-0597">Phosphoprotein</keyword>
<feature type="transmembrane region" description="Helical" evidence="14">
    <location>
        <begin position="159"/>
        <end position="179"/>
    </location>
</feature>
<evidence type="ECO:0000256" key="11">
    <source>
        <dbReference type="ARBA" id="ARBA00022989"/>
    </source>
</evidence>
<dbReference type="FunFam" id="3.30.565.10:FF:000006">
    <property type="entry name" value="Sensor histidine kinase WalK"/>
    <property type="match status" value="1"/>
</dbReference>
<dbReference type="InterPro" id="IPR004358">
    <property type="entry name" value="Sig_transdc_His_kin-like_C"/>
</dbReference>
<accession>A0A850QPU1</accession>
<dbReference type="CDD" id="cd00075">
    <property type="entry name" value="HATPase"/>
    <property type="match status" value="1"/>
</dbReference>
<evidence type="ECO:0000256" key="7">
    <source>
        <dbReference type="ARBA" id="ARBA00022692"/>
    </source>
</evidence>
<keyword evidence="3 14" id="KW-1003">Cell membrane</keyword>
<evidence type="ECO:0000256" key="4">
    <source>
        <dbReference type="ARBA" id="ARBA00022519"/>
    </source>
</evidence>
<keyword evidence="11 14" id="KW-1133">Transmembrane helix</keyword>
<keyword evidence="10 14" id="KW-0067">ATP-binding</keyword>
<keyword evidence="18" id="KW-1185">Reference proteome</keyword>
<comment type="catalytic activity">
    <reaction evidence="1 14">
        <text>ATP + protein L-histidine = ADP + protein N-phospho-L-histidine.</text>
        <dbReference type="EC" id="2.7.13.3"/>
    </reaction>
</comment>
<dbReference type="PRINTS" id="PR00344">
    <property type="entry name" value="BCTRLSENSOR"/>
</dbReference>
<dbReference type="GO" id="GO:0005524">
    <property type="term" value="F:ATP binding"/>
    <property type="evidence" value="ECO:0007669"/>
    <property type="project" value="UniProtKB-KW"/>
</dbReference>
<name>A0A850QPU1_9BURK</name>
<dbReference type="PANTHER" id="PTHR45436:SF3">
    <property type="entry name" value="SENSOR HISTIDINE KINASE HPRS"/>
    <property type="match status" value="1"/>
</dbReference>
<dbReference type="PROSITE" id="PS50109">
    <property type="entry name" value="HIS_KIN"/>
    <property type="match status" value="1"/>
</dbReference>
<dbReference type="SUPFAM" id="SSF47384">
    <property type="entry name" value="Homodimeric domain of signal transducing histidine kinase"/>
    <property type="match status" value="1"/>
</dbReference>
<dbReference type="GO" id="GO:0005886">
    <property type="term" value="C:plasma membrane"/>
    <property type="evidence" value="ECO:0007669"/>
    <property type="project" value="UniProtKB-SubCell"/>
</dbReference>
<dbReference type="CDD" id="cd00082">
    <property type="entry name" value="HisKA"/>
    <property type="match status" value="1"/>
</dbReference>
<evidence type="ECO:0000256" key="9">
    <source>
        <dbReference type="ARBA" id="ARBA00022777"/>
    </source>
</evidence>
<dbReference type="InterPro" id="IPR005467">
    <property type="entry name" value="His_kinase_dom"/>
</dbReference>
<evidence type="ECO:0000256" key="3">
    <source>
        <dbReference type="ARBA" id="ARBA00022475"/>
    </source>
</evidence>
<dbReference type="EC" id="2.7.13.3" evidence="14"/>
<dbReference type="FunFam" id="1.10.287.130:FF:000001">
    <property type="entry name" value="Two-component sensor histidine kinase"/>
    <property type="match status" value="1"/>
</dbReference>
<dbReference type="Gene3D" id="3.30.565.10">
    <property type="entry name" value="Histidine kinase-like ATPase, C-terminal domain"/>
    <property type="match status" value="1"/>
</dbReference>
<evidence type="ECO:0000256" key="5">
    <source>
        <dbReference type="ARBA" id="ARBA00022553"/>
    </source>
</evidence>
<dbReference type="InterPro" id="IPR006290">
    <property type="entry name" value="CztS_silS_copS"/>
</dbReference>
<dbReference type="NCBIfam" id="TIGR01386">
    <property type="entry name" value="cztS_silS_copS"/>
    <property type="match status" value="1"/>
</dbReference>
<evidence type="ECO:0000256" key="14">
    <source>
        <dbReference type="RuleBase" id="RU364088"/>
    </source>
</evidence>
<evidence type="ECO:0000259" key="16">
    <source>
        <dbReference type="PROSITE" id="PS50885"/>
    </source>
</evidence>
<dbReference type="Gene3D" id="6.10.340.10">
    <property type="match status" value="1"/>
</dbReference>
<dbReference type="SMART" id="SM00304">
    <property type="entry name" value="HAMP"/>
    <property type="match status" value="1"/>
</dbReference>
<dbReference type="Pfam" id="PF02518">
    <property type="entry name" value="HATPase_c"/>
    <property type="match status" value="1"/>
</dbReference>
<organism evidence="17 18">
    <name type="scientific">Undibacterium oligocarboniphilum</name>
    <dbReference type="NCBI Taxonomy" id="666702"/>
    <lineage>
        <taxon>Bacteria</taxon>
        <taxon>Pseudomonadati</taxon>
        <taxon>Pseudomonadota</taxon>
        <taxon>Betaproteobacteria</taxon>
        <taxon>Burkholderiales</taxon>
        <taxon>Oxalobacteraceae</taxon>
        <taxon>Undibacterium</taxon>
    </lineage>
</organism>
<feature type="transmembrane region" description="Helical" evidence="14">
    <location>
        <begin position="12"/>
        <end position="33"/>
    </location>
</feature>
<keyword evidence="4 14" id="KW-0997">Cell inner membrane</keyword>
<dbReference type="SMART" id="SM00388">
    <property type="entry name" value="HisKA"/>
    <property type="match status" value="1"/>
</dbReference>
<comment type="caution">
    <text evidence="17">The sequence shown here is derived from an EMBL/GenBank/DDBJ whole genome shotgun (WGS) entry which is preliminary data.</text>
</comment>
<dbReference type="EMBL" id="JABXYJ010000005">
    <property type="protein sequence ID" value="NVO78404.1"/>
    <property type="molecule type" value="Genomic_DNA"/>
</dbReference>
<evidence type="ECO:0000256" key="8">
    <source>
        <dbReference type="ARBA" id="ARBA00022741"/>
    </source>
</evidence>
<dbReference type="PANTHER" id="PTHR45436">
    <property type="entry name" value="SENSOR HISTIDINE KINASE YKOH"/>
    <property type="match status" value="1"/>
</dbReference>